<dbReference type="GO" id="GO:0003677">
    <property type="term" value="F:DNA binding"/>
    <property type="evidence" value="ECO:0007669"/>
    <property type="project" value="UniProtKB-KW"/>
</dbReference>
<reference evidence="4 5" key="1">
    <citation type="submission" date="2018-08" db="EMBL/GenBank/DDBJ databases">
        <title>Recombination of ecologically and evolutionarily significant loci maintains genetic cohesion in the Pseudomonas syringae species complex.</title>
        <authorList>
            <person name="Dillon M."/>
            <person name="Thakur S."/>
            <person name="Almeida R.N.D."/>
            <person name="Weir B.S."/>
            <person name="Guttman D.S."/>
        </authorList>
    </citation>
    <scope>NUCLEOTIDE SEQUENCE [LARGE SCALE GENOMIC DNA]</scope>
    <source>
        <strain evidence="3 4">ICMP 4182</strain>
        <strain evidence="2 5">ICMP 6372</strain>
    </source>
</reference>
<dbReference type="Proteomes" id="UP000272471">
    <property type="component" value="Unassembled WGS sequence"/>
</dbReference>
<dbReference type="PROSITE" id="PS50943">
    <property type="entry name" value="HTH_CROC1"/>
    <property type="match status" value="1"/>
</dbReference>
<evidence type="ECO:0000313" key="4">
    <source>
        <dbReference type="Proteomes" id="UP000272471"/>
    </source>
</evidence>
<gene>
    <name evidence="3" type="ORF">ALQ11_100979</name>
    <name evidence="2" type="ORF">ALQ42_02714</name>
</gene>
<dbReference type="RefSeq" id="WP_004666269.1">
    <property type="nucleotide sequence ID" value="NZ_LGLL01000037.1"/>
</dbReference>
<sequence length="150" mass="15623">MSIQEGSAAALRLIRAAKGLNQKDLSGQVTGSHVSQLESGKTSPTVKAAAELAQALGITPSALLAVAVAADSKVTPKEVLVRAISELENLGLADKIPPPSAQAMDITHPTSVRAAATRAQVQGLKSQGLRQVDVAKELGIPRTTVQRHWH</sequence>
<accession>A0A0P9VKN4</accession>
<dbReference type="CDD" id="cd00093">
    <property type="entry name" value="HTH_XRE"/>
    <property type="match status" value="1"/>
</dbReference>
<dbReference type="EMBL" id="RBPS01000028">
    <property type="protein sequence ID" value="RMO41077.1"/>
    <property type="molecule type" value="Genomic_DNA"/>
</dbReference>
<name>A0A0P9VKN4_PSESG</name>
<organism evidence="2 5">
    <name type="scientific">Pseudomonas savastanoi pv. glycinea</name>
    <name type="common">Pseudomonas syringae pv. glycinea</name>
    <dbReference type="NCBI Taxonomy" id="318"/>
    <lineage>
        <taxon>Bacteria</taxon>
        <taxon>Pseudomonadati</taxon>
        <taxon>Pseudomonadota</taxon>
        <taxon>Gammaproteobacteria</taxon>
        <taxon>Pseudomonadales</taxon>
        <taxon>Pseudomonadaceae</taxon>
        <taxon>Pseudomonas</taxon>
    </lineage>
</organism>
<dbReference type="SUPFAM" id="SSF47413">
    <property type="entry name" value="lambda repressor-like DNA-binding domains"/>
    <property type="match status" value="1"/>
</dbReference>
<protein>
    <submittedName>
        <fullName evidence="2">DNA-binding protein</fullName>
    </submittedName>
</protein>
<dbReference type="Proteomes" id="UP000273536">
    <property type="component" value="Unassembled WGS sequence"/>
</dbReference>
<dbReference type="AlphaFoldDB" id="A0A0P9VKN4"/>
<comment type="caution">
    <text evidence="2">The sequence shown here is derived from an EMBL/GenBank/DDBJ whole genome shotgun (WGS) entry which is preliminary data.</text>
</comment>
<evidence type="ECO:0000313" key="3">
    <source>
        <dbReference type="EMBL" id="RMQ05883.1"/>
    </source>
</evidence>
<proteinExistence type="predicted"/>
<dbReference type="SMART" id="SM00530">
    <property type="entry name" value="HTH_XRE"/>
    <property type="match status" value="1"/>
</dbReference>
<dbReference type="Pfam" id="PF01381">
    <property type="entry name" value="HTH_3"/>
    <property type="match status" value="1"/>
</dbReference>
<evidence type="ECO:0000313" key="5">
    <source>
        <dbReference type="Proteomes" id="UP000273536"/>
    </source>
</evidence>
<dbReference type="InterPro" id="IPR010982">
    <property type="entry name" value="Lambda_DNA-bd_dom_sf"/>
</dbReference>
<evidence type="ECO:0000259" key="1">
    <source>
        <dbReference type="PROSITE" id="PS50943"/>
    </source>
</evidence>
<dbReference type="EMBL" id="RBQX01000368">
    <property type="protein sequence ID" value="RMQ05883.1"/>
    <property type="molecule type" value="Genomic_DNA"/>
</dbReference>
<evidence type="ECO:0000313" key="2">
    <source>
        <dbReference type="EMBL" id="RMO41077.1"/>
    </source>
</evidence>
<dbReference type="Gene3D" id="1.10.260.40">
    <property type="entry name" value="lambda repressor-like DNA-binding domains"/>
    <property type="match status" value="1"/>
</dbReference>
<dbReference type="InterPro" id="IPR001387">
    <property type="entry name" value="Cro/C1-type_HTH"/>
</dbReference>
<feature type="domain" description="HTH cro/C1-type" evidence="1">
    <location>
        <begin position="11"/>
        <end position="63"/>
    </location>
</feature>
<keyword evidence="2" id="KW-0238">DNA-binding</keyword>